<evidence type="ECO:0000313" key="1">
    <source>
        <dbReference type="Proteomes" id="UP000095283"/>
    </source>
</evidence>
<evidence type="ECO:0000313" key="2">
    <source>
        <dbReference type="WBParaSite" id="Hba_16619"/>
    </source>
</evidence>
<dbReference type="SUPFAM" id="SSF50156">
    <property type="entry name" value="PDZ domain-like"/>
    <property type="match status" value="1"/>
</dbReference>
<sequence length="86" mass="9358">MNGQRGMHNGTPINEEVIYVYISSFSIFISRVSLPSLSPMLSVGDEILYVDDELVKGRSLEHVQSLIAGKTRVVIVLLPSVGPALC</sequence>
<dbReference type="Proteomes" id="UP000095283">
    <property type="component" value="Unplaced"/>
</dbReference>
<accession>A0A1I7XG21</accession>
<dbReference type="PANTHER" id="PTHR14102">
    <property type="entry name" value="PAR-6-RELATED"/>
    <property type="match status" value="1"/>
</dbReference>
<dbReference type="InterPro" id="IPR036034">
    <property type="entry name" value="PDZ_sf"/>
</dbReference>
<dbReference type="AlphaFoldDB" id="A0A1I7XG21"/>
<organism evidence="1 2">
    <name type="scientific">Heterorhabditis bacteriophora</name>
    <name type="common">Entomopathogenic nematode worm</name>
    <dbReference type="NCBI Taxonomy" id="37862"/>
    <lineage>
        <taxon>Eukaryota</taxon>
        <taxon>Metazoa</taxon>
        <taxon>Ecdysozoa</taxon>
        <taxon>Nematoda</taxon>
        <taxon>Chromadorea</taxon>
        <taxon>Rhabditida</taxon>
        <taxon>Rhabditina</taxon>
        <taxon>Rhabditomorpha</taxon>
        <taxon>Strongyloidea</taxon>
        <taxon>Heterorhabditidae</taxon>
        <taxon>Heterorhabditis</taxon>
    </lineage>
</organism>
<dbReference type="PANTHER" id="PTHR14102:SF14">
    <property type="entry name" value="PROTEIN CBG16414"/>
    <property type="match status" value="1"/>
</dbReference>
<keyword evidence="1" id="KW-1185">Reference proteome</keyword>
<name>A0A1I7XG21_HETBA</name>
<dbReference type="WBParaSite" id="Hba_16619">
    <property type="protein sequence ID" value="Hba_16619"/>
    <property type="gene ID" value="Hba_16619"/>
</dbReference>
<dbReference type="GO" id="GO:0007098">
    <property type="term" value="P:centrosome cycle"/>
    <property type="evidence" value="ECO:0007669"/>
    <property type="project" value="TreeGrafter"/>
</dbReference>
<protein>
    <submittedName>
        <fullName evidence="2">PDZ domain-containing protein</fullName>
    </submittedName>
</protein>
<reference evidence="2" key="1">
    <citation type="submission" date="2016-11" db="UniProtKB">
        <authorList>
            <consortium name="WormBaseParasite"/>
        </authorList>
    </citation>
    <scope>IDENTIFICATION</scope>
</reference>
<proteinExistence type="predicted"/>
<dbReference type="InterPro" id="IPR051741">
    <property type="entry name" value="PAR6_homolog"/>
</dbReference>